<accession>A0A853FRD7</accession>
<dbReference type="Proteomes" id="UP000559809">
    <property type="component" value="Unassembled WGS sequence"/>
</dbReference>
<protein>
    <submittedName>
        <fullName evidence="2">Uncharacterized protein</fullName>
    </submittedName>
</protein>
<sequence>MKHGSPLFACHGMPLAGLGMLAGMAADAGQGGFILLADLCAGPRPPGFLDLLRLHWLCLPFMHAGMVVAGLLAAALAPGRAPGAAEAARRVLAGLSSSAWMILGMNLGGHLLLRSWFPLEDTGGAAPMAAAMTAGMAAAMLAWARLSRLCGPRPAPRRPKHPLHDEALP</sequence>
<comment type="caution">
    <text evidence="2">The sequence shown here is derived from an EMBL/GenBank/DDBJ whole genome shotgun (WGS) entry which is preliminary data.</text>
</comment>
<evidence type="ECO:0000256" key="1">
    <source>
        <dbReference type="SAM" id="Phobius"/>
    </source>
</evidence>
<dbReference type="EMBL" id="JACCEM010000002">
    <property type="protein sequence ID" value="NYT48365.1"/>
    <property type="molecule type" value="Genomic_DNA"/>
</dbReference>
<gene>
    <name evidence="2" type="ORF">H0A72_03485</name>
</gene>
<dbReference type="AlphaFoldDB" id="A0A853FRD7"/>
<keyword evidence="1" id="KW-0812">Transmembrane</keyword>
<evidence type="ECO:0000313" key="2">
    <source>
        <dbReference type="EMBL" id="NYT48365.1"/>
    </source>
</evidence>
<organism evidence="2 3">
    <name type="scientific">Parapusillimonas granuli</name>
    <dbReference type="NCBI Taxonomy" id="380911"/>
    <lineage>
        <taxon>Bacteria</taxon>
        <taxon>Pseudomonadati</taxon>
        <taxon>Pseudomonadota</taxon>
        <taxon>Betaproteobacteria</taxon>
        <taxon>Burkholderiales</taxon>
        <taxon>Alcaligenaceae</taxon>
        <taxon>Parapusillimonas</taxon>
    </lineage>
</organism>
<evidence type="ECO:0000313" key="3">
    <source>
        <dbReference type="Proteomes" id="UP000559809"/>
    </source>
</evidence>
<feature type="transmembrane region" description="Helical" evidence="1">
    <location>
        <begin position="125"/>
        <end position="144"/>
    </location>
</feature>
<dbReference type="RefSeq" id="WP_180153682.1">
    <property type="nucleotide sequence ID" value="NZ_JACCEM010000002.1"/>
</dbReference>
<keyword evidence="1" id="KW-0472">Membrane</keyword>
<keyword evidence="3" id="KW-1185">Reference proteome</keyword>
<reference evidence="2 3" key="1">
    <citation type="submission" date="2020-07" db="EMBL/GenBank/DDBJ databases">
        <title>Taxonomic revisions and descriptions of new bacterial species based on genomic comparisons in the high-G+C-content subgroup of the family Alcaligenaceae.</title>
        <authorList>
            <person name="Szabo A."/>
            <person name="Felfoldi T."/>
        </authorList>
    </citation>
    <scope>NUCLEOTIDE SEQUENCE [LARGE SCALE GENOMIC DNA]</scope>
    <source>
        <strain evidence="2 3">LMG 24012</strain>
    </source>
</reference>
<keyword evidence="1" id="KW-1133">Transmembrane helix</keyword>
<feature type="transmembrane region" description="Helical" evidence="1">
    <location>
        <begin position="91"/>
        <end position="113"/>
    </location>
</feature>
<name>A0A853FRD7_9BURK</name>
<proteinExistence type="predicted"/>
<feature type="transmembrane region" description="Helical" evidence="1">
    <location>
        <begin position="60"/>
        <end position="79"/>
    </location>
</feature>